<dbReference type="GO" id="GO:0004427">
    <property type="term" value="F:inorganic diphosphate phosphatase activity"/>
    <property type="evidence" value="ECO:0007669"/>
    <property type="project" value="UniProtKB-EC"/>
</dbReference>
<dbReference type="CDD" id="cd00412">
    <property type="entry name" value="pyrophosphatase"/>
    <property type="match status" value="1"/>
</dbReference>
<dbReference type="PROSITE" id="PS00387">
    <property type="entry name" value="PPASE"/>
    <property type="match status" value="1"/>
</dbReference>
<organism evidence="8 9">
    <name type="scientific">Ogataea philodendri</name>
    <dbReference type="NCBI Taxonomy" id="1378263"/>
    <lineage>
        <taxon>Eukaryota</taxon>
        <taxon>Fungi</taxon>
        <taxon>Dikarya</taxon>
        <taxon>Ascomycota</taxon>
        <taxon>Saccharomycotina</taxon>
        <taxon>Pichiomycetes</taxon>
        <taxon>Pichiales</taxon>
        <taxon>Pichiaceae</taxon>
        <taxon>Ogataea</taxon>
    </lineage>
</organism>
<sequence>MFRFIRTLSSVRSGSRYSPEFKVYLQLDDGKIGSFFHDVPLNLNKSARTASMVVEIPRWQNAKFEISKELAANPIVQDTKKGNLRFLNNIYPNHGVPHNYGAFSQTWESPLHPSPLVKERISGDNDPLDVIDIGRFVSATGTIKTVKILGSLALVDDGELDWKVVVIDTNDPMSKEVSNTADVYEKMPGLLENLKRWFEIYKIPTGKQPNKFLFDGAYQDVDLTLKVVQECHESWNQLVSGDLAGEELPSIENASLTQTKGHTKFDVELLPASDANELPQDANAISYIKH</sequence>
<reference evidence="8" key="1">
    <citation type="journal article" date="2021" name="Open Biol.">
        <title>Shared evolutionary footprints suggest mitochondrial oxidative damage underlies multiple complex I losses in fungi.</title>
        <authorList>
            <person name="Schikora-Tamarit M.A."/>
            <person name="Marcet-Houben M."/>
            <person name="Nosek J."/>
            <person name="Gabaldon T."/>
        </authorList>
    </citation>
    <scope>NUCLEOTIDE SEQUENCE</scope>
    <source>
        <strain evidence="8">CBS6075</strain>
    </source>
</reference>
<gene>
    <name evidence="8" type="ORF">OGAPHI_002073</name>
</gene>
<dbReference type="PANTHER" id="PTHR10286">
    <property type="entry name" value="INORGANIC PYROPHOSPHATASE"/>
    <property type="match status" value="1"/>
</dbReference>
<name>A0A9P8PBB1_9ASCO</name>
<evidence type="ECO:0000256" key="6">
    <source>
        <dbReference type="ARBA" id="ARBA00022842"/>
    </source>
</evidence>
<dbReference type="GO" id="GO:0005737">
    <property type="term" value="C:cytoplasm"/>
    <property type="evidence" value="ECO:0007669"/>
    <property type="project" value="InterPro"/>
</dbReference>
<dbReference type="AlphaFoldDB" id="A0A9P8PBB1"/>
<evidence type="ECO:0000256" key="1">
    <source>
        <dbReference type="ARBA" id="ARBA00001946"/>
    </source>
</evidence>
<dbReference type="EMBL" id="JAEUBE010000158">
    <property type="protein sequence ID" value="KAH3668319.1"/>
    <property type="molecule type" value="Genomic_DNA"/>
</dbReference>
<dbReference type="GO" id="GO:0000287">
    <property type="term" value="F:magnesium ion binding"/>
    <property type="evidence" value="ECO:0007669"/>
    <property type="project" value="InterPro"/>
</dbReference>
<dbReference type="InterPro" id="IPR008162">
    <property type="entry name" value="Pyrophosphatase"/>
</dbReference>
<dbReference type="GeneID" id="70234040"/>
<evidence type="ECO:0000256" key="2">
    <source>
        <dbReference type="ARBA" id="ARBA00006220"/>
    </source>
</evidence>
<dbReference type="Gene3D" id="3.90.80.10">
    <property type="entry name" value="Inorganic pyrophosphatase"/>
    <property type="match status" value="1"/>
</dbReference>
<keyword evidence="4" id="KW-0479">Metal-binding</keyword>
<keyword evidence="9" id="KW-1185">Reference proteome</keyword>
<keyword evidence="6" id="KW-0460">Magnesium</keyword>
<evidence type="ECO:0000256" key="3">
    <source>
        <dbReference type="ARBA" id="ARBA00012146"/>
    </source>
</evidence>
<dbReference type="Proteomes" id="UP000769157">
    <property type="component" value="Unassembled WGS sequence"/>
</dbReference>
<evidence type="ECO:0000256" key="5">
    <source>
        <dbReference type="ARBA" id="ARBA00022801"/>
    </source>
</evidence>
<comment type="similarity">
    <text evidence="2">Belongs to the PPase family.</text>
</comment>
<keyword evidence="5" id="KW-0378">Hydrolase</keyword>
<reference evidence="8" key="2">
    <citation type="submission" date="2021-01" db="EMBL/GenBank/DDBJ databases">
        <authorList>
            <person name="Schikora-Tamarit M.A."/>
        </authorList>
    </citation>
    <scope>NUCLEOTIDE SEQUENCE</scope>
    <source>
        <strain evidence="8">CBS6075</strain>
    </source>
</reference>
<dbReference type="RefSeq" id="XP_046062733.1">
    <property type="nucleotide sequence ID" value="XM_046202903.1"/>
</dbReference>
<evidence type="ECO:0000313" key="8">
    <source>
        <dbReference type="EMBL" id="KAH3668319.1"/>
    </source>
</evidence>
<evidence type="ECO:0000313" key="9">
    <source>
        <dbReference type="Proteomes" id="UP000769157"/>
    </source>
</evidence>
<accession>A0A9P8PBB1</accession>
<protein>
    <recommendedName>
        <fullName evidence="3">inorganic diphosphatase</fullName>
        <ecNumber evidence="3">3.6.1.1</ecNumber>
    </recommendedName>
    <alternativeName>
        <fullName evidence="7">Pyrophosphate phospho-hydrolase</fullName>
    </alternativeName>
</protein>
<evidence type="ECO:0000256" key="4">
    <source>
        <dbReference type="ARBA" id="ARBA00022723"/>
    </source>
</evidence>
<proteinExistence type="inferred from homology"/>
<dbReference type="InterPro" id="IPR036649">
    <property type="entry name" value="Pyrophosphatase_sf"/>
</dbReference>
<dbReference type="OrthoDB" id="1608002at2759"/>
<dbReference type="GO" id="GO:0006796">
    <property type="term" value="P:phosphate-containing compound metabolic process"/>
    <property type="evidence" value="ECO:0007669"/>
    <property type="project" value="InterPro"/>
</dbReference>
<evidence type="ECO:0000256" key="7">
    <source>
        <dbReference type="ARBA" id="ARBA00032535"/>
    </source>
</evidence>
<comment type="caution">
    <text evidence="8">The sequence shown here is derived from an EMBL/GenBank/DDBJ whole genome shotgun (WGS) entry which is preliminary data.</text>
</comment>
<dbReference type="EC" id="3.6.1.1" evidence="3"/>
<comment type="cofactor">
    <cofactor evidence="1">
        <name>Mg(2+)</name>
        <dbReference type="ChEBI" id="CHEBI:18420"/>
    </cofactor>
</comment>
<dbReference type="SUPFAM" id="SSF50324">
    <property type="entry name" value="Inorganic pyrophosphatase"/>
    <property type="match status" value="1"/>
</dbReference>
<dbReference type="Pfam" id="PF00719">
    <property type="entry name" value="Pyrophosphatase"/>
    <property type="match status" value="1"/>
</dbReference>